<dbReference type="RefSeq" id="WP_085936796.1">
    <property type="nucleotide sequence ID" value="NZ_FUWJ01000009.1"/>
</dbReference>
<accession>A0A1T4SRQ4</accession>
<dbReference type="STRING" id="225324.SAMN02745126_05048"/>
<protein>
    <submittedName>
        <fullName evidence="1">Uncharacterized protein</fullName>
    </submittedName>
</protein>
<dbReference type="Proteomes" id="UP000190092">
    <property type="component" value="Unassembled WGS sequence"/>
</dbReference>
<dbReference type="AlphaFoldDB" id="A0A1T4SRQ4"/>
<name>A0A1T4SRQ4_9HYPH</name>
<organism evidence="1 2">
    <name type="scientific">Enhydrobacter aerosaccus</name>
    <dbReference type="NCBI Taxonomy" id="225324"/>
    <lineage>
        <taxon>Bacteria</taxon>
        <taxon>Pseudomonadati</taxon>
        <taxon>Pseudomonadota</taxon>
        <taxon>Alphaproteobacteria</taxon>
        <taxon>Hyphomicrobiales</taxon>
        <taxon>Enhydrobacter</taxon>
    </lineage>
</organism>
<reference evidence="2" key="1">
    <citation type="submission" date="2017-02" db="EMBL/GenBank/DDBJ databases">
        <authorList>
            <person name="Varghese N."/>
            <person name="Submissions S."/>
        </authorList>
    </citation>
    <scope>NUCLEOTIDE SEQUENCE [LARGE SCALE GENOMIC DNA]</scope>
    <source>
        <strain evidence="2">ATCC 27094</strain>
    </source>
</reference>
<gene>
    <name evidence="1" type="ORF">SAMN02745126_05048</name>
</gene>
<proteinExistence type="predicted"/>
<dbReference type="EMBL" id="FUWJ01000009">
    <property type="protein sequence ID" value="SKA30909.1"/>
    <property type="molecule type" value="Genomic_DNA"/>
</dbReference>
<evidence type="ECO:0000313" key="2">
    <source>
        <dbReference type="Proteomes" id="UP000190092"/>
    </source>
</evidence>
<keyword evidence="2" id="KW-1185">Reference proteome</keyword>
<evidence type="ECO:0000313" key="1">
    <source>
        <dbReference type="EMBL" id="SKA30909.1"/>
    </source>
</evidence>
<sequence length="85" mass="9234">MSAEPLAPLQSQSQPLVLTADKVMRDLEQIRLAALEAGAFAPALRCVELQGKHIGLWRNEAPLDQTLEQLIAAVPVRDSTETSDV</sequence>